<dbReference type="Proteomes" id="UP001154114">
    <property type="component" value="Chromosome 11"/>
</dbReference>
<feature type="region of interest" description="Disordered" evidence="1">
    <location>
        <begin position="35"/>
        <end position="99"/>
    </location>
</feature>
<evidence type="ECO:0000313" key="2">
    <source>
        <dbReference type="EMBL" id="CAD0199899.1"/>
    </source>
</evidence>
<evidence type="ECO:0000256" key="1">
    <source>
        <dbReference type="SAM" id="MobiDB-lite"/>
    </source>
</evidence>
<dbReference type="AlphaFoldDB" id="A0A9N8PYP1"/>
<dbReference type="EMBL" id="LR824014">
    <property type="protein sequence ID" value="CAD0199899.1"/>
    <property type="molecule type" value="Genomic_DNA"/>
</dbReference>
<feature type="region of interest" description="Disordered" evidence="1">
    <location>
        <begin position="1"/>
        <end position="21"/>
    </location>
</feature>
<feature type="compositionally biased region" description="Basic residues" evidence="1">
    <location>
        <begin position="47"/>
        <end position="61"/>
    </location>
</feature>
<evidence type="ECO:0000313" key="3">
    <source>
        <dbReference type="Proteomes" id="UP001154114"/>
    </source>
</evidence>
<name>A0A9N8PYP1_CHRIL</name>
<feature type="compositionally biased region" description="Low complexity" evidence="1">
    <location>
        <begin position="84"/>
        <end position="99"/>
    </location>
</feature>
<reference evidence="2" key="1">
    <citation type="submission" date="2021-12" db="EMBL/GenBank/DDBJ databases">
        <authorList>
            <person name="King R."/>
        </authorList>
    </citation>
    <scope>NUCLEOTIDE SEQUENCE</scope>
</reference>
<organism evidence="2 3">
    <name type="scientific">Chrysodeixis includens</name>
    <name type="common">Soybean looper</name>
    <name type="synonym">Pseudoplusia includens</name>
    <dbReference type="NCBI Taxonomy" id="689277"/>
    <lineage>
        <taxon>Eukaryota</taxon>
        <taxon>Metazoa</taxon>
        <taxon>Ecdysozoa</taxon>
        <taxon>Arthropoda</taxon>
        <taxon>Hexapoda</taxon>
        <taxon>Insecta</taxon>
        <taxon>Pterygota</taxon>
        <taxon>Neoptera</taxon>
        <taxon>Endopterygota</taxon>
        <taxon>Lepidoptera</taxon>
        <taxon>Glossata</taxon>
        <taxon>Ditrysia</taxon>
        <taxon>Noctuoidea</taxon>
        <taxon>Noctuidae</taxon>
        <taxon>Plusiinae</taxon>
        <taxon>Chrysodeixis</taxon>
    </lineage>
</organism>
<protein>
    <submittedName>
        <fullName evidence="2">Uncharacterized protein</fullName>
    </submittedName>
</protein>
<accession>A0A9N8PYP1</accession>
<sequence>MYWSTSGGASFEPSAREWSRARACGAEVSRIACSRRCARGPNERQARQTRRRRPRTPRRGRAGVPAPPGPASPRRAPPRPCAPAPGNNPHHTTTTTNTNKQCLHHASATATNPQPLIPLVALVRCNVIPFFSSSSTWPIIELY</sequence>
<keyword evidence="3" id="KW-1185">Reference proteome</keyword>
<dbReference type="OrthoDB" id="7436942at2759"/>
<gene>
    <name evidence="2" type="ORF">CINC_LOCUS1589</name>
</gene>
<proteinExistence type="predicted"/>